<accession>A0A250IPT8</accession>
<dbReference type="OrthoDB" id="8481850at2"/>
<evidence type="ECO:0000256" key="3">
    <source>
        <dbReference type="SAM" id="MobiDB-lite"/>
    </source>
</evidence>
<dbReference type="PANTHER" id="PTHR32305">
    <property type="match status" value="1"/>
</dbReference>
<keyword evidence="1 4" id="KW-0732">Signal</keyword>
<evidence type="ECO:0000256" key="1">
    <source>
        <dbReference type="ARBA" id="ARBA00022729"/>
    </source>
</evidence>
<organism evidence="6 7">
    <name type="scientific">Melittangium boletus DSM 14713</name>
    <dbReference type="NCBI Taxonomy" id="1294270"/>
    <lineage>
        <taxon>Bacteria</taxon>
        <taxon>Pseudomonadati</taxon>
        <taxon>Myxococcota</taxon>
        <taxon>Myxococcia</taxon>
        <taxon>Myxococcales</taxon>
        <taxon>Cystobacterineae</taxon>
        <taxon>Archangiaceae</taxon>
        <taxon>Melittangium</taxon>
    </lineage>
</organism>
<proteinExistence type="predicted"/>
<feature type="chain" id="PRO_5012422451" description="Teneurin-like YD-shell domain-containing protein" evidence="4">
    <location>
        <begin position="24"/>
        <end position="1887"/>
    </location>
</feature>
<dbReference type="InterPro" id="IPR056823">
    <property type="entry name" value="TEN-like_YD-shell"/>
</dbReference>
<feature type="region of interest" description="Disordered" evidence="3">
    <location>
        <begin position="1661"/>
        <end position="1702"/>
    </location>
</feature>
<feature type="domain" description="Teneurin-like YD-shell" evidence="5">
    <location>
        <begin position="1112"/>
        <end position="1660"/>
    </location>
</feature>
<dbReference type="PANTHER" id="PTHR32305:SF15">
    <property type="entry name" value="PROTEIN RHSA-RELATED"/>
    <property type="match status" value="1"/>
</dbReference>
<name>A0A250IPT8_9BACT</name>
<feature type="signal peptide" evidence="4">
    <location>
        <begin position="1"/>
        <end position="23"/>
    </location>
</feature>
<evidence type="ECO:0000259" key="5">
    <source>
        <dbReference type="Pfam" id="PF25023"/>
    </source>
</evidence>
<dbReference type="SUPFAM" id="SSF69318">
    <property type="entry name" value="Integrin alpha N-terminal domain"/>
    <property type="match status" value="1"/>
</dbReference>
<evidence type="ECO:0000313" key="7">
    <source>
        <dbReference type="Proteomes" id="UP000217289"/>
    </source>
</evidence>
<feature type="compositionally biased region" description="Basic and acidic residues" evidence="3">
    <location>
        <begin position="1672"/>
        <end position="1690"/>
    </location>
</feature>
<keyword evidence="7" id="KW-1185">Reference proteome</keyword>
<dbReference type="InterPro" id="IPR013517">
    <property type="entry name" value="FG-GAP"/>
</dbReference>
<dbReference type="Gene3D" id="2.180.10.10">
    <property type="entry name" value="RHS repeat-associated core"/>
    <property type="match status" value="1"/>
</dbReference>
<protein>
    <recommendedName>
        <fullName evidence="5">Teneurin-like YD-shell domain-containing protein</fullName>
    </recommendedName>
</protein>
<dbReference type="RefSeq" id="WP_157823830.1">
    <property type="nucleotide sequence ID" value="NZ_CP022163.1"/>
</dbReference>
<dbReference type="InterPro" id="IPR006530">
    <property type="entry name" value="YD"/>
</dbReference>
<sequence>MRSTLSRAWGALAALMTAAEATAQSQTFSDSLVQPPVLAAPQRGSLKGQLASVAFGVSDVSRGAFTLPSPFSAPTERGPLLTDPFPHYSPDAGLSEWGMGWRASLSITRHALGHLDYATDTLTGPWGELHRGADGFWYPKGLSAHVRVEQLPDTLVAYLPDGSRSTFGGSVRETTARGTYAWLLTETQTPQGRVTRFTYDTNASGRRFLKTVRYGGLGEDFQYQVDFEYENLRVPHSDWSSSEERVLDRRVRTVIVRSVDTSTGMLQERWRHTLTYAEEASSPTYYLAQVTRTFASGEQAPPTRYTYNTGSQRLTAVQFRPVPQFDPVLSRFRRDTLFPTRSALVDLDEDGRIDLEDGSSLTLARQGDSGFTFEPLAPASGTVYTGCRLAPSSGNPPRLLVKMRPEDDAPRVLDMRYGLEPGKTRVTLCGRDGVPIHQSFVSGNWQFDDSNALATNTRLADVTGDQRPDLVQIQEGGYLLSRNVSTSSTYAFETPQRYGLTPSFSPSMSWIHDMNGDGLADIVSRFNAGVVVWFGKGQGEFETAGRTLPFYADLALMGDLDAYAFTFLDANKDGATDILISAEDIAYLFVNDGRRFSYVRMPALKNLVNTPHGAPVVADIAGSGNTELVVVPAQGSALSLAFAETSTGLMATADDGMGSLLRFSYGRAPPRPGVAQRAVVLSALEVETSGYDKVRYTYDYAGATLHSVGHHLLGFGTVTRTAPSLTHTAHFLQDDTTSGLLLDQSERDALTPDVLRFSSRTYDTVSFQGLPWRRLKEERAGYRDGAASPGVEIDERTEYLSYQADVCPSETVRRSRHGTLTTTKTRAWVPAFAQHLHCLDEDITLRGTHLSPDLNFLHRAHLSRNTLGQVERVESIDGLEVMTLQEVVYRADHLVDRITLPGRGTTRFDWHPGTSQLRRVEAPDGVVVQATSFHPVTDALLELTTSRGLNRMAQRFRYDGQERLVKQWDDLGGASETTPNMLLAYHYATATQPGNVAVKTLVDAALGVVTSSVEWQTGAGEGVGQAVRTPEGWVVDGLTTRSRNLLEVKKHVRPVLTAQTDVTTLDYTRLLADTDVVSTLRSSGLGEEAESLVRLHADVTRQQRTEWSLEDGLLRQEAIENGTHSQRRYLDASKRLVAYEDEARARYTYTHDALGRLRQVRLPDGKSHRVSFDGHGRAASVVRDGVASVTYAYVPGTMSQSKKTFRTLQGVPIREESYAYDAIGRKLSDLHTDLLSGATQLNRYYYDGATPEQPLRRDMPGLLTAVEGDDFQKRFAYRVDGKLTYHSLRLSNWRTVDSALSYRENGSVRQEVVCLRDASGAILQCTTQGNTPDAFGRTESMSLNGTPLAALAYNGQGQLATASLHGIGQVTFTYDSLTRAPVGFSQATPHLTSSTSWRYDARGLIGSETLAVGALGLQRVHGYSAQRFLSSSTDSQGSYGYGYDASGLPTTISEEGVTRTLTQVGNTLQVGGVTYTFDGLGRTVSKDELLLAYGPNGHLARATRGERSWEYSYDEKGQRLMKREGGLILAAYLPGGAYLDGTGLTQPLRLGGRLVGTLRNNVYQPLATDMRGTVMADTDGTPRMASPYGQRALHPDSAAAIDYVEKGYDADLGLIRMGVRDYDAFINRFTTPDPLYLETPEKCSTSPLDCNLYGYARNDPLSFTDPSGMEPTTRRSGDRVDREHERDQENGQKPGHNPDNSHFASDWAGRAILLHYLRGGGDWDVVDEPQWSVYMMQNETLRNVVDTRLVSLALQGIKDHPSGGSVEIKEQFHVEIENGEGVIGYQYLHGSNPAAGDFQITGTMDIQLKNTPGGPMYSVSFQTTYKWNDIMDRNDDYETDKFKDKVANVISGTMAAPFTFSVSWDSNPIYSFDPKGNRMGGAEWPTK</sequence>
<dbReference type="InterPro" id="IPR028994">
    <property type="entry name" value="Integrin_alpha_N"/>
</dbReference>
<dbReference type="InterPro" id="IPR050708">
    <property type="entry name" value="T6SS_VgrG/RHS"/>
</dbReference>
<evidence type="ECO:0000256" key="2">
    <source>
        <dbReference type="ARBA" id="ARBA00022737"/>
    </source>
</evidence>
<dbReference type="Pfam" id="PF13517">
    <property type="entry name" value="FG-GAP_3"/>
    <property type="match status" value="1"/>
</dbReference>
<evidence type="ECO:0000256" key="4">
    <source>
        <dbReference type="SAM" id="SignalP"/>
    </source>
</evidence>
<dbReference type="NCBIfam" id="TIGR03696">
    <property type="entry name" value="Rhs_assc_core"/>
    <property type="match status" value="1"/>
</dbReference>
<gene>
    <name evidence="6" type="ORF">MEBOL_006741</name>
</gene>
<dbReference type="InterPro" id="IPR022385">
    <property type="entry name" value="Rhs_assc_core"/>
</dbReference>
<dbReference type="KEGG" id="mbd:MEBOL_006741"/>
<reference evidence="6 7" key="1">
    <citation type="submission" date="2017-06" db="EMBL/GenBank/DDBJ databases">
        <authorList>
            <person name="Kim H.J."/>
            <person name="Triplett B.A."/>
        </authorList>
    </citation>
    <scope>NUCLEOTIDE SEQUENCE [LARGE SCALE GENOMIC DNA]</scope>
    <source>
        <strain evidence="6 7">DSM 14713</strain>
    </source>
</reference>
<dbReference type="Proteomes" id="UP000217289">
    <property type="component" value="Chromosome"/>
</dbReference>
<keyword evidence="2" id="KW-0677">Repeat</keyword>
<evidence type="ECO:0000313" key="6">
    <source>
        <dbReference type="EMBL" id="ATB33250.1"/>
    </source>
</evidence>
<dbReference type="NCBIfam" id="TIGR01643">
    <property type="entry name" value="YD_repeat_2x"/>
    <property type="match status" value="1"/>
</dbReference>
<dbReference type="EMBL" id="CP022163">
    <property type="protein sequence ID" value="ATB33250.1"/>
    <property type="molecule type" value="Genomic_DNA"/>
</dbReference>
<dbReference type="Pfam" id="PF25023">
    <property type="entry name" value="TEN_YD-shell"/>
    <property type="match status" value="1"/>
</dbReference>